<accession>A0A8H4LP15</accession>
<organism evidence="1 2">
    <name type="scientific">Fusarium albosuccineum</name>
    <dbReference type="NCBI Taxonomy" id="1237068"/>
    <lineage>
        <taxon>Eukaryota</taxon>
        <taxon>Fungi</taxon>
        <taxon>Dikarya</taxon>
        <taxon>Ascomycota</taxon>
        <taxon>Pezizomycotina</taxon>
        <taxon>Sordariomycetes</taxon>
        <taxon>Hypocreomycetidae</taxon>
        <taxon>Hypocreales</taxon>
        <taxon>Nectriaceae</taxon>
        <taxon>Fusarium</taxon>
        <taxon>Fusarium decemcellulare species complex</taxon>
    </lineage>
</organism>
<dbReference type="EMBL" id="JAADYS010000175">
    <property type="protein sequence ID" value="KAF4471705.1"/>
    <property type="molecule type" value="Genomic_DNA"/>
</dbReference>
<evidence type="ECO:0000313" key="1">
    <source>
        <dbReference type="EMBL" id="KAF4471705.1"/>
    </source>
</evidence>
<sequence>MEYKIFNYTVVHGNSAITSRSIDNIAYITRYKSVNSIRRDHDLFFRVLEHNLDHFDVENENWQHLIIEKSGAEMFLQFFGWRRFAEVSWEGEGLCKATAELPKGLKQVTVELHKAERTPIHLGLASQEQLVYATDQSDIYSKVFDPEIYSGFYVVFVGQDEQDDLRVISRPLADRGPTRLCENTVDPMMVIPLKQVSAEMEGLLREDRDVTLDELCGRYGGYDAGTLPKIWYNVRARLRRQKVTGLSKLLCTMSSSTDNTVEAATCESSIVVQQ</sequence>
<evidence type="ECO:0000313" key="2">
    <source>
        <dbReference type="Proteomes" id="UP000554235"/>
    </source>
</evidence>
<name>A0A8H4LP15_9HYPO</name>
<comment type="caution">
    <text evidence="1">The sequence shown here is derived from an EMBL/GenBank/DDBJ whole genome shotgun (WGS) entry which is preliminary data.</text>
</comment>
<dbReference type="Proteomes" id="UP000554235">
    <property type="component" value="Unassembled WGS sequence"/>
</dbReference>
<reference evidence="1 2" key="1">
    <citation type="submission" date="2020-01" db="EMBL/GenBank/DDBJ databases">
        <title>Identification and distribution of gene clusters putatively required for synthesis of sphingolipid metabolism inhibitors in phylogenetically diverse species of the filamentous fungus Fusarium.</title>
        <authorList>
            <person name="Kim H.-S."/>
            <person name="Busman M."/>
            <person name="Brown D.W."/>
            <person name="Divon H."/>
            <person name="Uhlig S."/>
            <person name="Proctor R.H."/>
        </authorList>
    </citation>
    <scope>NUCLEOTIDE SEQUENCE [LARGE SCALE GENOMIC DNA]</scope>
    <source>
        <strain evidence="1 2">NRRL 20459</strain>
    </source>
</reference>
<dbReference type="OrthoDB" id="4970839at2759"/>
<proteinExistence type="predicted"/>
<protein>
    <submittedName>
        <fullName evidence="1">Uncharacterized protein</fullName>
    </submittedName>
</protein>
<keyword evidence="2" id="KW-1185">Reference proteome</keyword>
<dbReference type="AlphaFoldDB" id="A0A8H4LP15"/>
<gene>
    <name evidence="1" type="ORF">FALBO_1374</name>
</gene>